<accession>A0A5B7JWL3</accession>
<comment type="caution">
    <text evidence="1">The sequence shown here is derived from an EMBL/GenBank/DDBJ whole genome shotgun (WGS) entry which is preliminary data.</text>
</comment>
<reference evidence="1 2" key="1">
    <citation type="submission" date="2019-05" db="EMBL/GenBank/DDBJ databases">
        <title>Another draft genome of Portunus trituberculatus and its Hox gene families provides insights of decapod evolution.</title>
        <authorList>
            <person name="Jeong J.-H."/>
            <person name="Song I."/>
            <person name="Kim S."/>
            <person name="Choi T."/>
            <person name="Kim D."/>
            <person name="Ryu S."/>
            <person name="Kim W."/>
        </authorList>
    </citation>
    <scope>NUCLEOTIDE SEQUENCE [LARGE SCALE GENOMIC DNA]</scope>
    <source>
        <tissue evidence="1">Muscle</tissue>
    </source>
</reference>
<sequence length="76" mass="8713">MAAPLTCPLAAWSRISGAGNARLHHSARGGTYFPNSRKKFLTFLWRQRRGSHVWVREGAWVRRDAPSILRERIPTE</sequence>
<gene>
    <name evidence="1" type="ORF">E2C01_094619</name>
</gene>
<name>A0A5B7JWL3_PORTR</name>
<dbReference type="AlphaFoldDB" id="A0A5B7JWL3"/>
<evidence type="ECO:0000313" key="1">
    <source>
        <dbReference type="EMBL" id="MPC99219.1"/>
    </source>
</evidence>
<dbReference type="Proteomes" id="UP000324222">
    <property type="component" value="Unassembled WGS sequence"/>
</dbReference>
<organism evidence="1 2">
    <name type="scientific">Portunus trituberculatus</name>
    <name type="common">Swimming crab</name>
    <name type="synonym">Neptunus trituberculatus</name>
    <dbReference type="NCBI Taxonomy" id="210409"/>
    <lineage>
        <taxon>Eukaryota</taxon>
        <taxon>Metazoa</taxon>
        <taxon>Ecdysozoa</taxon>
        <taxon>Arthropoda</taxon>
        <taxon>Crustacea</taxon>
        <taxon>Multicrustacea</taxon>
        <taxon>Malacostraca</taxon>
        <taxon>Eumalacostraca</taxon>
        <taxon>Eucarida</taxon>
        <taxon>Decapoda</taxon>
        <taxon>Pleocyemata</taxon>
        <taxon>Brachyura</taxon>
        <taxon>Eubrachyura</taxon>
        <taxon>Portunoidea</taxon>
        <taxon>Portunidae</taxon>
        <taxon>Portuninae</taxon>
        <taxon>Portunus</taxon>
    </lineage>
</organism>
<evidence type="ECO:0000313" key="2">
    <source>
        <dbReference type="Proteomes" id="UP000324222"/>
    </source>
</evidence>
<proteinExistence type="predicted"/>
<keyword evidence="2" id="KW-1185">Reference proteome</keyword>
<dbReference type="EMBL" id="VSRR010117431">
    <property type="protein sequence ID" value="MPC99219.1"/>
    <property type="molecule type" value="Genomic_DNA"/>
</dbReference>
<protein>
    <submittedName>
        <fullName evidence="1">Uncharacterized protein</fullName>
    </submittedName>
</protein>